<reference evidence="2 3" key="1">
    <citation type="submission" date="2020-08" db="EMBL/GenBank/DDBJ databases">
        <title>Genomic Encyclopedia of Type Strains, Phase III (KMG-III): the genomes of soil and plant-associated and newly described type strains.</title>
        <authorList>
            <person name="Whitman W."/>
        </authorList>
    </citation>
    <scope>NUCLEOTIDE SEQUENCE [LARGE SCALE GENOMIC DNA]</scope>
    <source>
        <strain evidence="2 3">CECT 8960</strain>
    </source>
</reference>
<dbReference type="AlphaFoldDB" id="A0A7W7Q5L3"/>
<comment type="caution">
    <text evidence="2">The sequence shown here is derived from an EMBL/GenBank/DDBJ whole genome shotgun (WGS) entry which is preliminary data.</text>
</comment>
<dbReference type="RefSeq" id="WP_184811231.1">
    <property type="nucleotide sequence ID" value="NZ_JACHJQ010000003.1"/>
</dbReference>
<keyword evidence="1" id="KW-0472">Membrane</keyword>
<name>A0A7W7Q5L3_9PSEU</name>
<proteinExistence type="predicted"/>
<keyword evidence="3" id="KW-1185">Reference proteome</keyword>
<feature type="transmembrane region" description="Helical" evidence="1">
    <location>
        <begin position="48"/>
        <end position="71"/>
    </location>
</feature>
<dbReference type="EMBL" id="JACHJQ010000003">
    <property type="protein sequence ID" value="MBB4907114.1"/>
    <property type="molecule type" value="Genomic_DNA"/>
</dbReference>
<evidence type="ECO:0000256" key="1">
    <source>
        <dbReference type="SAM" id="Phobius"/>
    </source>
</evidence>
<dbReference type="Proteomes" id="UP000520767">
    <property type="component" value="Unassembled WGS sequence"/>
</dbReference>
<gene>
    <name evidence="2" type="ORF">FHR82_003334</name>
</gene>
<organism evidence="2 3">
    <name type="scientific">Actinophytocola algeriensis</name>
    <dbReference type="NCBI Taxonomy" id="1768010"/>
    <lineage>
        <taxon>Bacteria</taxon>
        <taxon>Bacillati</taxon>
        <taxon>Actinomycetota</taxon>
        <taxon>Actinomycetes</taxon>
        <taxon>Pseudonocardiales</taxon>
        <taxon>Pseudonocardiaceae</taxon>
    </lineage>
</organism>
<sequence>MTGDETLSAKQASIGGPWSRGMLRSCAVLLWLSSAIPLAMAFAEGMPWWATVLVEVLLLVTIVPLGFVLWFDAAEHREHTARLRRAGRPAVAEITDVEHVDPGDDTGTVVVLRLRISGDDVPPFAATYRGRPDPEYRVGGLLYATVDPADNLFTLRRL</sequence>
<evidence type="ECO:0000313" key="3">
    <source>
        <dbReference type="Proteomes" id="UP000520767"/>
    </source>
</evidence>
<keyword evidence="1" id="KW-0812">Transmembrane</keyword>
<accession>A0A7W7Q5L3</accession>
<evidence type="ECO:0000313" key="2">
    <source>
        <dbReference type="EMBL" id="MBB4907114.1"/>
    </source>
</evidence>
<keyword evidence="1" id="KW-1133">Transmembrane helix</keyword>
<protein>
    <submittedName>
        <fullName evidence="2">Uncharacterized protein</fullName>
    </submittedName>
</protein>
<feature type="transmembrane region" description="Helical" evidence="1">
    <location>
        <begin position="21"/>
        <end position="42"/>
    </location>
</feature>